<evidence type="ECO:0000313" key="4">
    <source>
        <dbReference type="Proteomes" id="UP000281708"/>
    </source>
</evidence>
<evidence type="ECO:0000313" key="3">
    <source>
        <dbReference type="EMBL" id="RLV48027.1"/>
    </source>
</evidence>
<feature type="domain" description="Histidine kinase/HSP90-like ATPase" evidence="2">
    <location>
        <begin position="29"/>
        <end position="139"/>
    </location>
</feature>
<dbReference type="SUPFAM" id="SSF55874">
    <property type="entry name" value="ATPase domain of HSP90 chaperone/DNA topoisomerase II/histidine kinase"/>
    <property type="match status" value="1"/>
</dbReference>
<keyword evidence="4" id="KW-1185">Reference proteome</keyword>
<keyword evidence="3" id="KW-0547">Nucleotide-binding</keyword>
<dbReference type="GO" id="GO:0004674">
    <property type="term" value="F:protein serine/threonine kinase activity"/>
    <property type="evidence" value="ECO:0007669"/>
    <property type="project" value="UniProtKB-KW"/>
</dbReference>
<dbReference type="InterPro" id="IPR003594">
    <property type="entry name" value="HATPase_dom"/>
</dbReference>
<organism evidence="3 4">
    <name type="scientific">Nocardioides mangrovicus</name>
    <dbReference type="NCBI Taxonomy" id="2478913"/>
    <lineage>
        <taxon>Bacteria</taxon>
        <taxon>Bacillati</taxon>
        <taxon>Actinomycetota</taxon>
        <taxon>Actinomycetes</taxon>
        <taxon>Propionibacteriales</taxon>
        <taxon>Nocardioidaceae</taxon>
        <taxon>Nocardioides</taxon>
    </lineage>
</organism>
<dbReference type="CDD" id="cd16936">
    <property type="entry name" value="HATPase_RsbW-like"/>
    <property type="match status" value="1"/>
</dbReference>
<gene>
    <name evidence="3" type="ORF">D9V37_18185</name>
</gene>
<dbReference type="InterPro" id="IPR036890">
    <property type="entry name" value="HATPase_C_sf"/>
</dbReference>
<comment type="caution">
    <text evidence="3">The sequence shown here is derived from an EMBL/GenBank/DDBJ whole genome shotgun (WGS) entry which is preliminary data.</text>
</comment>
<dbReference type="Gene3D" id="3.30.565.10">
    <property type="entry name" value="Histidine kinase-like ATPase, C-terminal domain"/>
    <property type="match status" value="1"/>
</dbReference>
<dbReference type="GO" id="GO:0005524">
    <property type="term" value="F:ATP binding"/>
    <property type="evidence" value="ECO:0007669"/>
    <property type="project" value="UniProtKB-KW"/>
</dbReference>
<sequence>MSYPKHHRGTPKGLCIVVTAPAPVALSLPFTPSSAAIARSRLQEWLTGLQASDDLVEDSRLVLSELVGNAVRHARPLDDGTVLVAWNTDDVGLDIAVTDGGAPTVPGALEVDVDETTGRGLSIVETLTDRWWLETSQSRSTVHALFSSRG</sequence>
<dbReference type="InterPro" id="IPR050267">
    <property type="entry name" value="Anti-sigma-factor_SerPK"/>
</dbReference>
<keyword evidence="3" id="KW-0067">ATP-binding</keyword>
<dbReference type="EMBL" id="RDBE01000010">
    <property type="protein sequence ID" value="RLV48027.1"/>
    <property type="molecule type" value="Genomic_DNA"/>
</dbReference>
<dbReference type="Proteomes" id="UP000281708">
    <property type="component" value="Unassembled WGS sequence"/>
</dbReference>
<accession>A0A3L8NZC9</accession>
<reference evidence="3 4" key="1">
    <citation type="submission" date="2018-10" db="EMBL/GenBank/DDBJ databases">
        <title>Marmoricola sp. 4Q3S-7 whole genome shotgun sequence.</title>
        <authorList>
            <person name="Li F."/>
        </authorList>
    </citation>
    <scope>NUCLEOTIDE SEQUENCE [LARGE SCALE GENOMIC DNA]</scope>
    <source>
        <strain evidence="3 4">4Q3S-7</strain>
    </source>
</reference>
<name>A0A3L8NZC9_9ACTN</name>
<keyword evidence="1" id="KW-0723">Serine/threonine-protein kinase</keyword>
<keyword evidence="1" id="KW-0808">Transferase</keyword>
<dbReference type="PANTHER" id="PTHR35526">
    <property type="entry name" value="ANTI-SIGMA-F FACTOR RSBW-RELATED"/>
    <property type="match status" value="1"/>
</dbReference>
<evidence type="ECO:0000259" key="2">
    <source>
        <dbReference type="Pfam" id="PF13581"/>
    </source>
</evidence>
<dbReference type="AlphaFoldDB" id="A0A3L8NZC9"/>
<dbReference type="Pfam" id="PF13581">
    <property type="entry name" value="HATPase_c_2"/>
    <property type="match status" value="1"/>
</dbReference>
<proteinExistence type="predicted"/>
<keyword evidence="1" id="KW-0418">Kinase</keyword>
<evidence type="ECO:0000256" key="1">
    <source>
        <dbReference type="ARBA" id="ARBA00022527"/>
    </source>
</evidence>
<protein>
    <submittedName>
        <fullName evidence="3">ATP-binding protein</fullName>
    </submittedName>
</protein>
<dbReference type="PANTHER" id="PTHR35526:SF3">
    <property type="entry name" value="ANTI-SIGMA-F FACTOR RSBW"/>
    <property type="match status" value="1"/>
</dbReference>